<keyword evidence="4" id="KW-0046">Antibiotic resistance</keyword>
<comment type="catalytic activity">
    <reaction evidence="4">
        <text>a 2-deoxystreptamine antibiotic + acetyl-CoA = an N(3)-acetyl-2-deoxystreptamine antibiotic + CoA + H(+)</text>
        <dbReference type="Rhea" id="RHEA:12665"/>
        <dbReference type="ChEBI" id="CHEBI:15378"/>
        <dbReference type="ChEBI" id="CHEBI:57287"/>
        <dbReference type="ChEBI" id="CHEBI:57288"/>
        <dbReference type="ChEBI" id="CHEBI:57921"/>
        <dbReference type="ChEBI" id="CHEBI:77452"/>
        <dbReference type="EC" id="2.3.1.81"/>
    </reaction>
</comment>
<name>A0A6N8UA39_9FIRM</name>
<evidence type="ECO:0000256" key="4">
    <source>
        <dbReference type="RuleBase" id="RU365031"/>
    </source>
</evidence>
<dbReference type="SUPFAM" id="SSF110710">
    <property type="entry name" value="TTHA0583/YokD-like"/>
    <property type="match status" value="1"/>
</dbReference>
<dbReference type="AlphaFoldDB" id="A0A6N8UA39"/>
<gene>
    <name evidence="5" type="ORF">GSF08_10460</name>
</gene>
<sequence>MAAEIGRHKIESTIDVTASKSDIIEMLESMGVQRGMLLLVQGDMRRLGYVCGGAQALIEALMEAVSYEGTIVMPAFTDSLVDPSCMRKQVLERDCWDDVRHAALPFDRKKTVDGLKDTLALQFMRNEGVLRSYHPLHSFLAWGKYAKVLCDKHPLHFSLSKDSPLGRLYDMNAFVLELGVSYRNCVVFHLAHYYDETEPIHVVCAPIEKGQRMIWKDMLDLDFDNTAYETLGEIMEDRNIVKEGFLNRGLCRLFSAREAVNIANAYFHIQK</sequence>
<comment type="similarity">
    <text evidence="1 4">Belongs to the antibiotic N-acetyltransferase family.</text>
</comment>
<keyword evidence="3 4" id="KW-0012">Acyltransferase</keyword>
<dbReference type="Proteomes" id="UP000434036">
    <property type="component" value="Unassembled WGS sequence"/>
</dbReference>
<dbReference type="InterPro" id="IPR028345">
    <property type="entry name" value="Antibiotic_NAT-like"/>
</dbReference>
<dbReference type="RefSeq" id="WP_160625726.1">
    <property type="nucleotide sequence ID" value="NZ_WUUQ01000006.1"/>
</dbReference>
<proteinExistence type="inferred from homology"/>
<dbReference type="PANTHER" id="PTHR11104">
    <property type="entry name" value="AMINOGLYCOSIDE N3-ACETYLTRANSFERASE"/>
    <property type="match status" value="1"/>
</dbReference>
<reference evidence="5 6" key="1">
    <citation type="submission" date="2019-12" db="EMBL/GenBank/DDBJ databases">
        <authorList>
            <person name="Yang R."/>
        </authorList>
    </citation>
    <scope>NUCLEOTIDE SEQUENCE [LARGE SCALE GENOMIC DNA]</scope>
    <source>
        <strain evidence="5 6">DONG20-135</strain>
    </source>
</reference>
<comment type="caution">
    <text evidence="5">The sequence shown here is derived from an EMBL/GenBank/DDBJ whole genome shotgun (WGS) entry which is preliminary data.</text>
</comment>
<organism evidence="5 6">
    <name type="scientific">Copranaerobaculum intestinale</name>
    <dbReference type="NCBI Taxonomy" id="2692629"/>
    <lineage>
        <taxon>Bacteria</taxon>
        <taxon>Bacillati</taxon>
        <taxon>Bacillota</taxon>
        <taxon>Erysipelotrichia</taxon>
        <taxon>Erysipelotrichales</taxon>
        <taxon>Erysipelotrichaceae</taxon>
        <taxon>Copranaerobaculum</taxon>
    </lineage>
</organism>
<evidence type="ECO:0000256" key="2">
    <source>
        <dbReference type="ARBA" id="ARBA00022679"/>
    </source>
</evidence>
<keyword evidence="6" id="KW-1185">Reference proteome</keyword>
<evidence type="ECO:0000313" key="6">
    <source>
        <dbReference type="Proteomes" id="UP000434036"/>
    </source>
</evidence>
<reference evidence="5 6" key="2">
    <citation type="submission" date="2020-01" db="EMBL/GenBank/DDBJ databases">
        <title>Clostridiaceae sp. nov. isolated from the gut of human by culturomics.</title>
        <authorList>
            <person name="Chang Y."/>
        </authorList>
    </citation>
    <scope>NUCLEOTIDE SEQUENCE [LARGE SCALE GENOMIC DNA]</scope>
    <source>
        <strain evidence="5 6">DONG20-135</strain>
    </source>
</reference>
<protein>
    <recommendedName>
        <fullName evidence="4">Aminoglycoside N(3)-acetyltransferase</fullName>
        <ecNumber evidence="4">2.3.1.-</ecNumber>
    </recommendedName>
</protein>
<dbReference type="EC" id="2.3.1.-" evidence="4"/>
<dbReference type="Pfam" id="PF02522">
    <property type="entry name" value="Antibiotic_NAT"/>
    <property type="match status" value="1"/>
</dbReference>
<evidence type="ECO:0000256" key="1">
    <source>
        <dbReference type="ARBA" id="ARBA00006383"/>
    </source>
</evidence>
<dbReference type="GO" id="GO:0046353">
    <property type="term" value="F:aminoglycoside 3-N-acetyltransferase activity"/>
    <property type="evidence" value="ECO:0007669"/>
    <property type="project" value="UniProtKB-EC"/>
</dbReference>
<evidence type="ECO:0000313" key="5">
    <source>
        <dbReference type="EMBL" id="MXQ74345.1"/>
    </source>
</evidence>
<evidence type="ECO:0000256" key="3">
    <source>
        <dbReference type="ARBA" id="ARBA00023315"/>
    </source>
</evidence>
<dbReference type="PANTHER" id="PTHR11104:SF0">
    <property type="entry name" value="SPBETA PROPHAGE-DERIVED AMINOGLYCOSIDE N(3')-ACETYLTRANSFERASE-LIKE PROTEIN YOKD"/>
    <property type="match status" value="1"/>
</dbReference>
<dbReference type="InterPro" id="IPR003679">
    <property type="entry name" value="Amioglycoside_AcTrfase"/>
</dbReference>
<dbReference type="GO" id="GO:0046677">
    <property type="term" value="P:response to antibiotic"/>
    <property type="evidence" value="ECO:0007669"/>
    <property type="project" value="UniProtKB-KW"/>
</dbReference>
<accession>A0A6N8UA39</accession>
<keyword evidence="2 4" id="KW-0808">Transferase</keyword>
<dbReference type="EMBL" id="WUUQ01000006">
    <property type="protein sequence ID" value="MXQ74345.1"/>
    <property type="molecule type" value="Genomic_DNA"/>
</dbReference>